<dbReference type="RefSeq" id="NP_973697.1">
    <property type="nucleotide sequence ID" value="NM_201968.1"/>
</dbReference>
<dbReference type="GO" id="GO:0003743">
    <property type="term" value="F:translation initiation factor activity"/>
    <property type="evidence" value="ECO:0007669"/>
    <property type="project" value="UniProtKB-KW"/>
</dbReference>
<evidence type="ECO:0000256" key="8">
    <source>
        <dbReference type="PROSITE-ProRule" id="PRU00221"/>
    </source>
</evidence>
<dbReference type="PROSITE" id="PS50294">
    <property type="entry name" value="WD_REPEATS_REGION"/>
    <property type="match status" value="2"/>
</dbReference>
<reference evidence="10 11" key="1">
    <citation type="journal article" date="1999" name="Nature">
        <title>Sequence and analysis of chromosome 2 of the plant Arabidopsis thaliana.</title>
        <authorList>
            <person name="Lin X."/>
            <person name="Kaul S."/>
            <person name="Rounsley S."/>
            <person name="Shea T.P."/>
            <person name="Benito M.I."/>
            <person name="Town C.D."/>
            <person name="Fujii C.Y."/>
            <person name="Mason T."/>
            <person name="Bowman C.L."/>
            <person name="Barnstead M."/>
            <person name="Feldblyum T.V."/>
            <person name="Buell C.R."/>
            <person name="Ketchum K.A."/>
            <person name="Lee J."/>
            <person name="Ronning C.M."/>
            <person name="Koo H.L."/>
            <person name="Moffat K.S."/>
            <person name="Cronin L.A."/>
            <person name="Shen M."/>
            <person name="Pai G."/>
            <person name="Van Aken S."/>
            <person name="Umayam L."/>
            <person name="Tallon L.J."/>
            <person name="Gill J.E."/>
            <person name="Adams M.D."/>
            <person name="Carrera A.J."/>
            <person name="Creasy T.H."/>
            <person name="Goodman H.M."/>
            <person name="Somerville C.R."/>
            <person name="Copenhaver G.P."/>
            <person name="Preuss D."/>
            <person name="Nierman W.C."/>
            <person name="White O."/>
            <person name="Eisen J.A."/>
            <person name="Salzberg S.L."/>
            <person name="Fraser C.M."/>
            <person name="Venter J.C."/>
        </authorList>
    </citation>
    <scope>NUCLEOTIDE SEQUENCE [LARGE SCALE GENOMIC DNA]</scope>
    <source>
        <strain evidence="11">cv. Columbia</strain>
    </source>
</reference>
<evidence type="ECO:0000256" key="7">
    <source>
        <dbReference type="ARBA" id="ARBA00040390"/>
    </source>
</evidence>
<evidence type="ECO:0000256" key="5">
    <source>
        <dbReference type="ARBA" id="ARBA00022917"/>
    </source>
</evidence>
<dbReference type="PRINTS" id="PR00320">
    <property type="entry name" value="GPROTEINBRPT"/>
</dbReference>
<dbReference type="Araport" id="AT2G46280"/>
<dbReference type="GeneID" id="819236"/>
<dbReference type="SUPFAM" id="SSF50978">
    <property type="entry name" value="WD40 repeat-like"/>
    <property type="match status" value="1"/>
</dbReference>
<evidence type="ECO:0007829" key="13">
    <source>
        <dbReference type="PeptideAtlas" id="F4II65"/>
    </source>
</evidence>
<dbReference type="InterPro" id="IPR027525">
    <property type="entry name" value="eIF3i"/>
</dbReference>
<dbReference type="InterPro" id="IPR019775">
    <property type="entry name" value="WD40_repeat_CS"/>
</dbReference>
<keyword evidence="3 8" id="KW-0853">WD repeat</keyword>
<dbReference type="Pfam" id="PF24805">
    <property type="entry name" value="EIF3I"/>
    <property type="match status" value="1"/>
</dbReference>
<name>F4II65_ARATH</name>
<keyword evidence="13 14" id="KW-1267">Proteomics identification</keyword>
<dbReference type="SMART" id="SM00320">
    <property type="entry name" value="WD40"/>
    <property type="match status" value="4"/>
</dbReference>
<dbReference type="InterPro" id="IPR020472">
    <property type="entry name" value="WD40_PAC1"/>
</dbReference>
<dbReference type="SMR" id="F4II65"/>
<keyword evidence="5" id="KW-0648">Protein biosynthesis</keyword>
<dbReference type="InterPro" id="IPR001680">
    <property type="entry name" value="WD40_rpt"/>
</dbReference>
<feature type="repeat" description="WD" evidence="8">
    <location>
        <begin position="189"/>
        <end position="230"/>
    </location>
</feature>
<comment type="similarity">
    <text evidence="6">Belongs to the WD repeat STRAP family.</text>
</comment>
<feature type="repeat" description="WD" evidence="8">
    <location>
        <begin position="151"/>
        <end position="185"/>
    </location>
</feature>
<dbReference type="Proteomes" id="UP000006548">
    <property type="component" value="Chromosome 2"/>
</dbReference>
<keyword evidence="11" id="KW-1185">Reference proteome</keyword>
<dbReference type="PANTHER" id="PTHR19877:SF1">
    <property type="entry name" value="EUKARYOTIC TRANSLATION INITIATION FACTOR 3 SUBUNIT I"/>
    <property type="match status" value="1"/>
</dbReference>
<feature type="repeat" description="WD" evidence="8">
    <location>
        <begin position="48"/>
        <end position="89"/>
    </location>
</feature>
<evidence type="ECO:0000256" key="2">
    <source>
        <dbReference type="ARBA" id="ARBA00022540"/>
    </source>
</evidence>
<sequence length="254" mass="28335">MRPILMKGHERPLTFLRYNREGDLLFSCAKDHTPTLWFADNGERLGTYRGHNGAVWCCDVSRDSSRLITGSADQTAKLWDVKSGKELFTFKFNAPTRSVDFAVGDRLAVITTDHFVDRTAAIHVKRIAEDPEEQDAESVLVLHCPDGKKRINRAVWGPLNQTIVSGGEDKVIRIWDAETGKLLKQSDEEVGHKKDITSLCKAADDSHFLTGSLDKTAKLWDMRTLTLLKTYTTVVPVNAVSLSPLLNHVCTNAS</sequence>
<accession>F4II65</accession>
<proteinExistence type="evidence at protein level"/>
<dbReference type="AlphaFoldDB" id="F4II65"/>
<dbReference type="HOGENOM" id="CLU_043845_0_0_1"/>
<dbReference type="TAIR" id="AT2G46280">
    <property type="gene designation" value="TRIP-1"/>
</dbReference>
<protein>
    <recommendedName>
        <fullName evidence="7">Serine-threonine kinase receptor-associated protein</fullName>
    </recommendedName>
</protein>
<dbReference type="OrthoDB" id="24966at2759"/>
<keyword evidence="1" id="KW-0963">Cytoplasm</keyword>
<dbReference type="PROSITE" id="PS00678">
    <property type="entry name" value="WD_REPEATS_1"/>
    <property type="match status" value="2"/>
</dbReference>
<gene>
    <name evidence="10 12" type="primary">TRIP-1</name>
    <name evidence="10" type="synonym">TIF3I1</name>
    <name evidence="10" type="synonym">TRIP1</name>
    <name evidence="9 10" type="ordered locus">At2g46280</name>
    <name evidence="10" type="ORF">T3F17.7</name>
</gene>
<dbReference type="EMBL" id="CP002685">
    <property type="protein sequence ID" value="AEC10669.1"/>
    <property type="molecule type" value="Genomic_DNA"/>
</dbReference>
<reference evidence="11" key="2">
    <citation type="journal article" date="2017" name="Plant J.">
        <title>Araport11: a complete reannotation of the Arabidopsis thaliana reference genome.</title>
        <authorList>
            <person name="Cheng C.Y."/>
            <person name="Krishnakumar V."/>
            <person name="Chan A.P."/>
            <person name="Thibaud-Nissen F."/>
            <person name="Schobel S."/>
            <person name="Town C.D."/>
        </authorList>
    </citation>
    <scope>GENOME REANNOTATION</scope>
    <source>
        <strain evidence="11">cv. Columbia</strain>
    </source>
</reference>
<dbReference type="InterPro" id="IPR036322">
    <property type="entry name" value="WD40_repeat_dom_sf"/>
</dbReference>
<keyword evidence="4" id="KW-0677">Repeat</keyword>
<evidence type="ECO:0000256" key="6">
    <source>
        <dbReference type="ARBA" id="ARBA00038394"/>
    </source>
</evidence>
<evidence type="ECO:0000256" key="4">
    <source>
        <dbReference type="ARBA" id="ARBA00022737"/>
    </source>
</evidence>
<evidence type="ECO:0007829" key="14">
    <source>
        <dbReference type="ProteomicsDB" id="F4II65"/>
    </source>
</evidence>
<evidence type="ECO:0000313" key="12">
    <source>
        <dbReference type="TAIR" id="AT2G46280"/>
    </source>
</evidence>
<dbReference type="PANTHER" id="PTHR19877">
    <property type="entry name" value="EUKARYOTIC TRANSLATION INITIATION FACTOR 3 SUBUNIT I"/>
    <property type="match status" value="1"/>
</dbReference>
<feature type="repeat" description="WD" evidence="8">
    <location>
        <begin position="6"/>
        <end position="47"/>
    </location>
</feature>
<evidence type="ECO:0000313" key="9">
    <source>
        <dbReference type="Araport" id="AT2G46280"/>
    </source>
</evidence>
<dbReference type="Gene3D" id="2.130.10.10">
    <property type="entry name" value="YVTN repeat-like/Quinoprotein amine dehydrogenase"/>
    <property type="match status" value="1"/>
</dbReference>
<evidence type="ECO:0000256" key="1">
    <source>
        <dbReference type="ARBA" id="ARBA00022490"/>
    </source>
</evidence>
<evidence type="ECO:0000256" key="3">
    <source>
        <dbReference type="ARBA" id="ARBA00022574"/>
    </source>
</evidence>
<organism evidence="10 11">
    <name type="scientific">Arabidopsis thaliana</name>
    <name type="common">Mouse-ear cress</name>
    <dbReference type="NCBI Taxonomy" id="3702"/>
    <lineage>
        <taxon>Eukaryota</taxon>
        <taxon>Viridiplantae</taxon>
        <taxon>Streptophyta</taxon>
        <taxon>Embryophyta</taxon>
        <taxon>Tracheophyta</taxon>
        <taxon>Spermatophyta</taxon>
        <taxon>Magnoliopsida</taxon>
        <taxon>eudicotyledons</taxon>
        <taxon>Gunneridae</taxon>
        <taxon>Pentapetalae</taxon>
        <taxon>rosids</taxon>
        <taxon>malvids</taxon>
        <taxon>Brassicales</taxon>
        <taxon>Brassicaceae</taxon>
        <taxon>Camelineae</taxon>
        <taxon>Arabidopsis</taxon>
    </lineage>
</organism>
<keyword evidence="2" id="KW-0396">Initiation factor</keyword>
<dbReference type="GO" id="GO:0005852">
    <property type="term" value="C:eukaryotic translation initiation factor 3 complex"/>
    <property type="evidence" value="ECO:0007669"/>
    <property type="project" value="InterPro"/>
</dbReference>
<evidence type="ECO:0000313" key="10">
    <source>
        <dbReference type="EMBL" id="AEC10669.1"/>
    </source>
</evidence>
<dbReference type="PROSITE" id="PS50082">
    <property type="entry name" value="WD_REPEATS_2"/>
    <property type="match status" value="4"/>
</dbReference>
<dbReference type="ExpressionAtlas" id="F4II65">
    <property type="expression patterns" value="baseline and differential"/>
</dbReference>
<evidence type="ECO:0000313" key="11">
    <source>
        <dbReference type="Proteomes" id="UP000006548"/>
    </source>
</evidence>
<dbReference type="InterPro" id="IPR015943">
    <property type="entry name" value="WD40/YVTN_repeat-like_dom_sf"/>
</dbReference>